<keyword evidence="2" id="KW-1185">Reference proteome</keyword>
<accession>A0ABU2WNR7</accession>
<dbReference type="EMBL" id="JAVRIC010000026">
    <property type="protein sequence ID" value="MDT0498732.1"/>
    <property type="molecule type" value="Genomic_DNA"/>
</dbReference>
<dbReference type="SUPFAM" id="SSF46785">
    <property type="entry name" value="Winged helix' DNA-binding domain"/>
    <property type="match status" value="1"/>
</dbReference>
<protein>
    <submittedName>
        <fullName evidence="1">Transcriptional regulator</fullName>
    </submittedName>
</protein>
<dbReference type="RefSeq" id="WP_311366144.1">
    <property type="nucleotide sequence ID" value="NZ_JAVRIC010000026.1"/>
</dbReference>
<dbReference type="Pfam" id="PF25212">
    <property type="entry name" value="HVO_A0114"/>
    <property type="match status" value="1"/>
</dbReference>
<organism evidence="1 2">
    <name type="scientific">Banduia mediterranea</name>
    <dbReference type="NCBI Taxonomy" id="3075609"/>
    <lineage>
        <taxon>Bacteria</taxon>
        <taxon>Pseudomonadati</taxon>
        <taxon>Pseudomonadota</taxon>
        <taxon>Gammaproteobacteria</taxon>
        <taxon>Nevskiales</taxon>
        <taxon>Algiphilaceae</taxon>
        <taxon>Banduia</taxon>
    </lineage>
</organism>
<proteinExistence type="predicted"/>
<gene>
    <name evidence="1" type="ORF">RM530_15390</name>
</gene>
<evidence type="ECO:0000313" key="1">
    <source>
        <dbReference type="EMBL" id="MDT0498732.1"/>
    </source>
</evidence>
<evidence type="ECO:0000313" key="2">
    <source>
        <dbReference type="Proteomes" id="UP001254608"/>
    </source>
</evidence>
<dbReference type="InterPro" id="IPR036388">
    <property type="entry name" value="WH-like_DNA-bd_sf"/>
</dbReference>
<sequence length="73" mass="8234">MLSDENRALLRLMQEQQLRTVLEQAELSGRAASNLSRSLRNLEGYGLVTLHRSPDTRAVRPEALATEFLVLLD</sequence>
<dbReference type="Proteomes" id="UP001254608">
    <property type="component" value="Unassembled WGS sequence"/>
</dbReference>
<dbReference type="Gene3D" id="1.10.10.10">
    <property type="entry name" value="Winged helix-like DNA-binding domain superfamily/Winged helix DNA-binding domain"/>
    <property type="match status" value="1"/>
</dbReference>
<dbReference type="InterPro" id="IPR036390">
    <property type="entry name" value="WH_DNA-bd_sf"/>
</dbReference>
<reference evidence="1 2" key="1">
    <citation type="submission" date="2023-09" db="EMBL/GenBank/DDBJ databases">
        <authorList>
            <person name="Rey-Velasco X."/>
        </authorList>
    </citation>
    <scope>NUCLEOTIDE SEQUENCE [LARGE SCALE GENOMIC DNA]</scope>
    <source>
        <strain evidence="1 2">W345</strain>
    </source>
</reference>
<name>A0ABU2WNR7_9GAMM</name>
<comment type="caution">
    <text evidence="1">The sequence shown here is derived from an EMBL/GenBank/DDBJ whole genome shotgun (WGS) entry which is preliminary data.</text>
</comment>